<gene>
    <name evidence="2" type="ORF">C8F04DRAFT_1192392</name>
</gene>
<dbReference type="AlphaFoldDB" id="A0AAD6WX68"/>
<name>A0AAD6WX68_9AGAR</name>
<dbReference type="EMBL" id="JARJCM010000169">
    <property type="protein sequence ID" value="KAJ7024474.1"/>
    <property type="molecule type" value="Genomic_DNA"/>
</dbReference>
<dbReference type="Proteomes" id="UP001218188">
    <property type="component" value="Unassembled WGS sequence"/>
</dbReference>
<feature type="region of interest" description="Disordered" evidence="1">
    <location>
        <begin position="338"/>
        <end position="359"/>
    </location>
</feature>
<accession>A0AAD6WX68</accession>
<comment type="caution">
    <text evidence="2">The sequence shown here is derived from an EMBL/GenBank/DDBJ whole genome shotgun (WGS) entry which is preliminary data.</text>
</comment>
<organism evidence="2 3">
    <name type="scientific">Mycena alexandri</name>
    <dbReference type="NCBI Taxonomy" id="1745969"/>
    <lineage>
        <taxon>Eukaryota</taxon>
        <taxon>Fungi</taxon>
        <taxon>Dikarya</taxon>
        <taxon>Basidiomycota</taxon>
        <taxon>Agaricomycotina</taxon>
        <taxon>Agaricomycetes</taxon>
        <taxon>Agaricomycetidae</taxon>
        <taxon>Agaricales</taxon>
        <taxon>Marasmiineae</taxon>
        <taxon>Mycenaceae</taxon>
        <taxon>Mycena</taxon>
    </lineage>
</organism>
<evidence type="ECO:0000313" key="3">
    <source>
        <dbReference type="Proteomes" id="UP001218188"/>
    </source>
</evidence>
<evidence type="ECO:0000313" key="2">
    <source>
        <dbReference type="EMBL" id="KAJ7024474.1"/>
    </source>
</evidence>
<feature type="compositionally biased region" description="Basic and acidic residues" evidence="1">
    <location>
        <begin position="269"/>
        <end position="299"/>
    </location>
</feature>
<evidence type="ECO:0000256" key="1">
    <source>
        <dbReference type="SAM" id="MobiDB-lite"/>
    </source>
</evidence>
<protein>
    <submittedName>
        <fullName evidence="2">Uncharacterized protein</fullName>
    </submittedName>
</protein>
<reference evidence="2" key="1">
    <citation type="submission" date="2023-03" db="EMBL/GenBank/DDBJ databases">
        <title>Massive genome expansion in bonnet fungi (Mycena s.s.) driven by repeated elements and novel gene families across ecological guilds.</title>
        <authorList>
            <consortium name="Lawrence Berkeley National Laboratory"/>
            <person name="Harder C.B."/>
            <person name="Miyauchi S."/>
            <person name="Viragh M."/>
            <person name="Kuo A."/>
            <person name="Thoen E."/>
            <person name="Andreopoulos B."/>
            <person name="Lu D."/>
            <person name="Skrede I."/>
            <person name="Drula E."/>
            <person name="Henrissat B."/>
            <person name="Morin E."/>
            <person name="Kohler A."/>
            <person name="Barry K."/>
            <person name="LaButti K."/>
            <person name="Morin E."/>
            <person name="Salamov A."/>
            <person name="Lipzen A."/>
            <person name="Mereny Z."/>
            <person name="Hegedus B."/>
            <person name="Baldrian P."/>
            <person name="Stursova M."/>
            <person name="Weitz H."/>
            <person name="Taylor A."/>
            <person name="Grigoriev I.V."/>
            <person name="Nagy L.G."/>
            <person name="Martin F."/>
            <person name="Kauserud H."/>
        </authorList>
    </citation>
    <scope>NUCLEOTIDE SEQUENCE</scope>
    <source>
        <strain evidence="2">CBHHK200</strain>
    </source>
</reference>
<proteinExistence type="predicted"/>
<sequence>MCLIRSQKTACDAEWERSIHYITKHCHGAATHSGAIHTGPSTPAGTPTRWIWLYFSDPLGSKSPPPPPQLIFIPPWCHSCNDAYAHKISARTPASTFASTFVSRNPHEIRVHEQYKRLGDDQTQPYLNLRLPEPQSPCRSAQDYERPTKNDSTHLYDSALYFATPPCTTGRKTDGNIVSKLKPVVKQCLDNISDIVLKTQDSKFGTFKIGSHGITAKAPRPKHTDVKSTPAQLAATKRYRQANLLVLREKARARVARRRQEVKGTQSEEALKASARLDHARFRERPNLHTGRELDVPRHHNDRLTFHAQKRTAAAQKQLDDDLAEAEEEAEWAARRLEQAQGASGLSCSAVDAGGDDDD</sequence>
<keyword evidence="3" id="KW-1185">Reference proteome</keyword>
<feature type="region of interest" description="Disordered" evidence="1">
    <location>
        <begin position="258"/>
        <end position="299"/>
    </location>
</feature>